<feature type="domain" description="Peptidase S1" evidence="4">
    <location>
        <begin position="51"/>
        <end position="290"/>
    </location>
</feature>
<dbReference type="RefSeq" id="WP_258938112.1">
    <property type="nucleotide sequence ID" value="NZ_JANBBF010000014.1"/>
</dbReference>
<dbReference type="PROSITE" id="PS00134">
    <property type="entry name" value="TRYPSIN_HIS"/>
    <property type="match status" value="1"/>
</dbReference>
<dbReference type="CDD" id="cd00190">
    <property type="entry name" value="Tryp_SPc"/>
    <property type="match status" value="1"/>
</dbReference>
<keyword evidence="3" id="KW-0732">Signal</keyword>
<dbReference type="Pfam" id="PF00089">
    <property type="entry name" value="Trypsin"/>
    <property type="match status" value="1"/>
</dbReference>
<dbReference type="InterPro" id="IPR009003">
    <property type="entry name" value="Peptidase_S1_PA"/>
</dbReference>
<sequence length="291" mass="29019">MRGRLSRCAAAAAAAAACLAGVVAPTASAAVAEAAPDRQAAPAPASVQPDLVGGAPADRTYPFMASLQEQGEHGCGAALVRPTWLVTAAHCVQGPTGQGGADQDSGPLTARIGSNDRTAGGELAEAAEVVVHPSFEYPGSTGDIALIRLSEPVSAQPIDIAAPDGDTPPGEATSTDPGTPTRLLGWGQTCPENGCGDAPVKLQQVDTQIVDGERCAAGFDPASEVCTGNPDGAGACYGDSGGPQVVRSGERWRLVGVSSRAGNNDPVCGSGPSIYTSAPAYTGWIEETTAG</sequence>
<dbReference type="PANTHER" id="PTHR24256">
    <property type="entry name" value="TRYPTASE-RELATED"/>
    <property type="match status" value="1"/>
</dbReference>
<accession>A0ABW6GBA4</accession>
<dbReference type="InterPro" id="IPR001254">
    <property type="entry name" value="Trypsin_dom"/>
</dbReference>
<dbReference type="EMBL" id="JBHXCV010000022">
    <property type="protein sequence ID" value="MFD6796493.1"/>
    <property type="molecule type" value="Genomic_DNA"/>
</dbReference>
<dbReference type="Proteomes" id="UP001598673">
    <property type="component" value="Unassembled WGS sequence"/>
</dbReference>
<evidence type="ECO:0000256" key="1">
    <source>
        <dbReference type="ARBA" id="ARBA00023157"/>
    </source>
</evidence>
<gene>
    <name evidence="5" type="ORF">ACFWGY_24470</name>
</gene>
<dbReference type="InterPro" id="IPR051487">
    <property type="entry name" value="Ser/Thr_Proteases_Immune/Dev"/>
</dbReference>
<comment type="caution">
    <text evidence="5">The sequence shown here is derived from an EMBL/GenBank/DDBJ whole genome shotgun (WGS) entry which is preliminary data.</text>
</comment>
<dbReference type="InterPro" id="IPR001314">
    <property type="entry name" value="Peptidase_S1A"/>
</dbReference>
<evidence type="ECO:0000256" key="2">
    <source>
        <dbReference type="SAM" id="MobiDB-lite"/>
    </source>
</evidence>
<proteinExistence type="predicted"/>
<feature type="chain" id="PRO_5047188150" evidence="3">
    <location>
        <begin position="30"/>
        <end position="291"/>
    </location>
</feature>
<dbReference type="InterPro" id="IPR018114">
    <property type="entry name" value="TRYPSIN_HIS"/>
</dbReference>
<dbReference type="PRINTS" id="PR00722">
    <property type="entry name" value="CHYMOTRYPSIN"/>
</dbReference>
<reference evidence="5 6" key="1">
    <citation type="submission" date="2024-09" db="EMBL/GenBank/DDBJ databases">
        <title>The Natural Products Discovery Center: Release of the First 8490 Sequenced Strains for Exploring Actinobacteria Biosynthetic Diversity.</title>
        <authorList>
            <person name="Kalkreuter E."/>
            <person name="Kautsar S.A."/>
            <person name="Yang D."/>
            <person name="Bader C.D."/>
            <person name="Teijaro C.N."/>
            <person name="Fluegel L."/>
            <person name="Davis C.M."/>
            <person name="Simpson J.R."/>
            <person name="Lauterbach L."/>
            <person name="Steele A.D."/>
            <person name="Gui C."/>
            <person name="Meng S."/>
            <person name="Li G."/>
            <person name="Viehrig K."/>
            <person name="Ye F."/>
            <person name="Su P."/>
            <person name="Kiefer A.F."/>
            <person name="Nichols A."/>
            <person name="Cepeda A.J."/>
            <person name="Yan W."/>
            <person name="Fan B."/>
            <person name="Jiang Y."/>
            <person name="Adhikari A."/>
            <person name="Zheng C.-J."/>
            <person name="Schuster L."/>
            <person name="Cowan T.M."/>
            <person name="Smanski M.J."/>
            <person name="Chevrette M.G."/>
            <person name="De Carvalho L.P.S."/>
            <person name="Shen B."/>
        </authorList>
    </citation>
    <scope>NUCLEOTIDE SEQUENCE [LARGE SCALE GENOMIC DNA]</scope>
    <source>
        <strain evidence="5 6">NPDC060353</strain>
    </source>
</reference>
<dbReference type="InterPro" id="IPR043504">
    <property type="entry name" value="Peptidase_S1_PA_chymotrypsin"/>
</dbReference>
<evidence type="ECO:0000256" key="3">
    <source>
        <dbReference type="SAM" id="SignalP"/>
    </source>
</evidence>
<feature type="signal peptide" evidence="3">
    <location>
        <begin position="1"/>
        <end position="29"/>
    </location>
</feature>
<dbReference type="Gene3D" id="2.40.10.10">
    <property type="entry name" value="Trypsin-like serine proteases"/>
    <property type="match status" value="1"/>
</dbReference>
<keyword evidence="6" id="KW-1185">Reference proteome</keyword>
<feature type="region of interest" description="Disordered" evidence="2">
    <location>
        <begin position="160"/>
        <end position="179"/>
    </location>
</feature>
<keyword evidence="1" id="KW-1015">Disulfide bond</keyword>
<feature type="region of interest" description="Disordered" evidence="2">
    <location>
        <begin position="96"/>
        <end position="116"/>
    </location>
</feature>
<dbReference type="PROSITE" id="PS50240">
    <property type="entry name" value="TRYPSIN_DOM"/>
    <property type="match status" value="1"/>
</dbReference>
<dbReference type="PROSITE" id="PS51257">
    <property type="entry name" value="PROKAR_LIPOPROTEIN"/>
    <property type="match status" value="1"/>
</dbReference>
<evidence type="ECO:0000313" key="6">
    <source>
        <dbReference type="Proteomes" id="UP001598673"/>
    </source>
</evidence>
<protein>
    <submittedName>
        <fullName evidence="5">S1 family peptidase</fullName>
    </submittedName>
</protein>
<evidence type="ECO:0000259" key="4">
    <source>
        <dbReference type="PROSITE" id="PS50240"/>
    </source>
</evidence>
<dbReference type="SUPFAM" id="SSF50494">
    <property type="entry name" value="Trypsin-like serine proteases"/>
    <property type="match status" value="1"/>
</dbReference>
<evidence type="ECO:0000313" key="5">
    <source>
        <dbReference type="EMBL" id="MFD6796493.1"/>
    </source>
</evidence>
<dbReference type="SMART" id="SM00020">
    <property type="entry name" value="Tryp_SPc"/>
    <property type="match status" value="1"/>
</dbReference>
<name>A0ABW6GBA4_9PSEU</name>
<organism evidence="5 6">
    <name type="scientific">Prauserella salsuginis</name>
    <dbReference type="NCBI Taxonomy" id="387889"/>
    <lineage>
        <taxon>Bacteria</taxon>
        <taxon>Bacillati</taxon>
        <taxon>Actinomycetota</taxon>
        <taxon>Actinomycetes</taxon>
        <taxon>Pseudonocardiales</taxon>
        <taxon>Pseudonocardiaceae</taxon>
        <taxon>Prauserella</taxon>
        <taxon>Prauserella salsuginis group</taxon>
    </lineage>
</organism>